<protein>
    <submittedName>
        <fullName evidence="2">Uncharacterized protein</fullName>
    </submittedName>
</protein>
<feature type="transmembrane region" description="Helical" evidence="1">
    <location>
        <begin position="90"/>
        <end position="109"/>
    </location>
</feature>
<feature type="transmembrane region" description="Helical" evidence="1">
    <location>
        <begin position="21"/>
        <end position="42"/>
    </location>
</feature>
<reference evidence="2 3" key="1">
    <citation type="journal article" date="2019" name="Int. J. Syst. Evol. Microbiol.">
        <title>The Global Catalogue of Microorganisms (GCM) 10K type strain sequencing project: providing services to taxonomists for standard genome sequencing and annotation.</title>
        <authorList>
            <consortium name="The Broad Institute Genomics Platform"/>
            <consortium name="The Broad Institute Genome Sequencing Center for Infectious Disease"/>
            <person name="Wu L."/>
            <person name="Ma J."/>
        </authorList>
    </citation>
    <scope>NUCLEOTIDE SEQUENCE [LARGE SCALE GENOMIC DNA]</scope>
    <source>
        <strain evidence="2 3">JCM 15575</strain>
    </source>
</reference>
<sequence length="159" mass="16639">MTPASPPSRAPRTWRLLTVDDVRAVLIGLGILSMLVGCLVLINDIPPRQYPAILTWLVLVLVVHDVVIAGAVFALAIAGRRAEGRVPHGTILLFQAAVATGGLLALLVAPEIAKQAIGTANPSVLPLDYGLNLAILLIALLLAAVGASVLQAAISRRRR</sequence>
<keyword evidence="1" id="KW-1133">Transmembrane helix</keyword>
<keyword evidence="1" id="KW-0472">Membrane</keyword>
<name>A0ABN2HAX6_9MICO</name>
<dbReference type="EMBL" id="BAAAPK010000001">
    <property type="protein sequence ID" value="GAA1684484.1"/>
    <property type="molecule type" value="Genomic_DNA"/>
</dbReference>
<gene>
    <name evidence="2" type="ORF">GCM10009807_30350</name>
</gene>
<feature type="transmembrane region" description="Helical" evidence="1">
    <location>
        <begin position="129"/>
        <end position="154"/>
    </location>
</feature>
<proteinExistence type="predicted"/>
<keyword evidence="3" id="KW-1185">Reference proteome</keyword>
<comment type="caution">
    <text evidence="2">The sequence shown here is derived from an EMBL/GenBank/DDBJ whole genome shotgun (WGS) entry which is preliminary data.</text>
</comment>
<dbReference type="Proteomes" id="UP001500596">
    <property type="component" value="Unassembled WGS sequence"/>
</dbReference>
<evidence type="ECO:0000313" key="3">
    <source>
        <dbReference type="Proteomes" id="UP001500596"/>
    </source>
</evidence>
<keyword evidence="1" id="KW-0812">Transmembrane</keyword>
<evidence type="ECO:0000256" key="1">
    <source>
        <dbReference type="SAM" id="Phobius"/>
    </source>
</evidence>
<organism evidence="2 3">
    <name type="scientific">Microbacterium lacus</name>
    <dbReference type="NCBI Taxonomy" id="415217"/>
    <lineage>
        <taxon>Bacteria</taxon>
        <taxon>Bacillati</taxon>
        <taxon>Actinomycetota</taxon>
        <taxon>Actinomycetes</taxon>
        <taxon>Micrococcales</taxon>
        <taxon>Microbacteriaceae</taxon>
        <taxon>Microbacterium</taxon>
    </lineage>
</organism>
<feature type="transmembrane region" description="Helical" evidence="1">
    <location>
        <begin position="54"/>
        <end position="78"/>
    </location>
</feature>
<evidence type="ECO:0000313" key="2">
    <source>
        <dbReference type="EMBL" id="GAA1684484.1"/>
    </source>
</evidence>
<accession>A0ABN2HAX6</accession>